<dbReference type="GO" id="GO:0005737">
    <property type="term" value="C:cytoplasm"/>
    <property type="evidence" value="ECO:0007669"/>
    <property type="project" value="TreeGrafter"/>
</dbReference>
<accession>A0A173LVM0</accession>
<dbReference type="AlphaFoldDB" id="A0A173LVM0"/>
<protein>
    <submittedName>
        <fullName evidence="3">Putative anthranilate synthase component I</fullName>
    </submittedName>
</protein>
<reference evidence="3 4" key="1">
    <citation type="journal article" date="2016" name="Genome Announc.">
        <title>Complete Genome Sequence of Aurantimicrobium minutum Type Strain KNCT, a Planktonic Ultramicrobacterium Isolated from River Water.</title>
        <authorList>
            <person name="Nakai R."/>
            <person name="Fujisawa T."/>
            <person name="Nakamura Y."/>
            <person name="Nishide H."/>
            <person name="Uchiyama I."/>
            <person name="Baba T."/>
            <person name="Toyoda A."/>
            <person name="Fujiyama A."/>
            <person name="Naganuma T."/>
            <person name="Niki H."/>
        </authorList>
    </citation>
    <scope>NUCLEOTIDE SEQUENCE [LARGE SCALE GENOMIC DNA]</scope>
    <source>
        <strain evidence="3 4">KNC</strain>
    </source>
</reference>
<dbReference type="InterPro" id="IPR006805">
    <property type="entry name" value="Anth_synth_I_N"/>
</dbReference>
<name>A0A173LVM0_9MICO</name>
<dbReference type="RefSeq" id="WP_148664043.1">
    <property type="nucleotide sequence ID" value="NZ_AP017457.1"/>
</dbReference>
<organism evidence="3 4">
    <name type="scientific">Aurantimicrobium minutum</name>
    <dbReference type="NCBI Taxonomy" id="708131"/>
    <lineage>
        <taxon>Bacteria</taxon>
        <taxon>Bacillati</taxon>
        <taxon>Actinomycetota</taxon>
        <taxon>Actinomycetes</taxon>
        <taxon>Micrococcales</taxon>
        <taxon>Microbacteriaceae</taxon>
        <taxon>Aurantimicrobium</taxon>
    </lineage>
</organism>
<dbReference type="GO" id="GO:0000162">
    <property type="term" value="P:L-tryptophan biosynthetic process"/>
    <property type="evidence" value="ECO:0007669"/>
    <property type="project" value="TreeGrafter"/>
</dbReference>
<dbReference type="Gene3D" id="3.60.120.10">
    <property type="entry name" value="Anthranilate synthase"/>
    <property type="match status" value="1"/>
</dbReference>
<dbReference type="Pfam" id="PF04715">
    <property type="entry name" value="Anth_synt_I_N"/>
    <property type="match status" value="1"/>
</dbReference>
<gene>
    <name evidence="3" type="ORF">AUMI_13780</name>
</gene>
<dbReference type="InterPro" id="IPR005801">
    <property type="entry name" value="ADC_synthase"/>
</dbReference>
<dbReference type="Pfam" id="PF00425">
    <property type="entry name" value="Chorismate_bind"/>
    <property type="match status" value="1"/>
</dbReference>
<dbReference type="InterPro" id="IPR019999">
    <property type="entry name" value="Anth_synth_I-like"/>
</dbReference>
<dbReference type="PANTHER" id="PTHR11236:SF18">
    <property type="entry name" value="AMINODEOXYCHORISMATE SYNTHASE"/>
    <property type="match status" value="1"/>
</dbReference>
<dbReference type="InterPro" id="IPR015890">
    <property type="entry name" value="Chorismate_C"/>
</dbReference>
<dbReference type="PRINTS" id="PR00095">
    <property type="entry name" value="ANTSNTHASEI"/>
</dbReference>
<evidence type="ECO:0000259" key="2">
    <source>
        <dbReference type="Pfam" id="PF04715"/>
    </source>
</evidence>
<feature type="domain" description="Anthranilate synthase component I N-terminal" evidence="2">
    <location>
        <begin position="61"/>
        <end position="136"/>
    </location>
</feature>
<dbReference type="GO" id="GO:0046820">
    <property type="term" value="F:4-amino-4-deoxychorismate synthase activity"/>
    <property type="evidence" value="ECO:0007669"/>
    <property type="project" value="TreeGrafter"/>
</dbReference>
<dbReference type="GeneID" id="80451562"/>
<dbReference type="SUPFAM" id="SSF56322">
    <property type="entry name" value="ADC synthase"/>
    <property type="match status" value="1"/>
</dbReference>
<dbReference type="GO" id="GO:0008153">
    <property type="term" value="P:4-aminobenzoate biosynthetic process"/>
    <property type="evidence" value="ECO:0007669"/>
    <property type="project" value="TreeGrafter"/>
</dbReference>
<dbReference type="Proteomes" id="UP000243847">
    <property type="component" value="Chromosome sequence1"/>
</dbReference>
<sequence length="451" mass="49232">MTERLRRVPLQKWVDPAVAYRALSSDEPRSIWLDAGPEATTGLSYISLPTTKVLMEKVAEGDVTIFERLRTEIEHDFAVDTSVAAENGFALGWVGWLGYELASHTAGVPTADSLTPDAYFVYLDWALEFDHSRHAVDLLYLGSDDQAQLKCSEIQELFSQPNSHIVDHTSFIDRVEWRHQPERYKQMVQECLDAITAGYAYQLCLTNQAMVSGTFNPTQVYLSLRQENPSHHGGILVFEDVALLSSSPEVFLTVDTAGKITTKPIKGTRKRGLTSLEDIALAEELVTSEKERAENLMIVDLMRNDIGKVAQLGTVTVEELLTVESYENVHQLVSTVTAQLSPGMTAIDALEASFPAGSMTGAPKISAMTLLHHLEQGPRGIYSGAFGYLGIDGAANFAMVIRSIVLTDQGAIIGTGGGITSGSIPDAELEETRIKIAPLLKALGVVSNRYS</sequence>
<dbReference type="PANTHER" id="PTHR11236">
    <property type="entry name" value="AMINOBENZOATE/ANTHRANILATE SYNTHASE"/>
    <property type="match status" value="1"/>
</dbReference>
<evidence type="ECO:0000259" key="1">
    <source>
        <dbReference type="Pfam" id="PF00425"/>
    </source>
</evidence>
<dbReference type="OrthoDB" id="3518032at2"/>
<feature type="domain" description="Chorismate-utilising enzyme C-terminal" evidence="1">
    <location>
        <begin position="181"/>
        <end position="435"/>
    </location>
</feature>
<dbReference type="EMBL" id="AP017457">
    <property type="protein sequence ID" value="BAU98920.1"/>
    <property type="molecule type" value="Genomic_DNA"/>
</dbReference>
<dbReference type="KEGG" id="amin:AUMI_13780"/>
<proteinExistence type="predicted"/>
<evidence type="ECO:0000313" key="4">
    <source>
        <dbReference type="Proteomes" id="UP000243847"/>
    </source>
</evidence>
<evidence type="ECO:0000313" key="3">
    <source>
        <dbReference type="EMBL" id="BAU98920.1"/>
    </source>
</evidence>